<comment type="function">
    <text evidence="9">Converts cobyric acid to cobinamide by the addition of aminopropanol on the F carboxylic group.</text>
</comment>
<evidence type="ECO:0000256" key="2">
    <source>
        <dbReference type="ARBA" id="ARBA00004953"/>
    </source>
</evidence>
<reference evidence="10" key="1">
    <citation type="submission" date="2019-12" db="EMBL/GenBank/DDBJ databases">
        <title>Novel species isolated from a subtropical stream in China.</title>
        <authorList>
            <person name="Lu H."/>
        </authorList>
    </citation>
    <scope>NUCLEOTIDE SEQUENCE [LARGE SCALE GENOMIC DNA]</scope>
    <source>
        <strain evidence="10">FT93W</strain>
    </source>
</reference>
<protein>
    <recommendedName>
        <fullName evidence="9">Cobalamin biosynthesis protein CobD</fullName>
    </recommendedName>
</protein>
<name>A0A845I264_9BURK</name>
<keyword evidence="4 9" id="KW-1003">Cell membrane</keyword>
<comment type="pathway">
    <text evidence="2 9">Cofactor biosynthesis; adenosylcobalamin biosynthesis.</text>
</comment>
<evidence type="ECO:0000256" key="9">
    <source>
        <dbReference type="HAMAP-Rule" id="MF_00024"/>
    </source>
</evidence>
<dbReference type="PANTHER" id="PTHR34308">
    <property type="entry name" value="COBALAMIN BIOSYNTHESIS PROTEIN CBIB"/>
    <property type="match status" value="1"/>
</dbReference>
<evidence type="ECO:0000256" key="7">
    <source>
        <dbReference type="ARBA" id="ARBA00022989"/>
    </source>
</evidence>
<keyword evidence="11" id="KW-1185">Reference proteome</keyword>
<keyword evidence="6 9" id="KW-0812">Transmembrane</keyword>
<dbReference type="EMBL" id="WWCL01000004">
    <property type="protein sequence ID" value="MYN47232.1"/>
    <property type="molecule type" value="Genomic_DNA"/>
</dbReference>
<comment type="caution">
    <text evidence="10">The sequence shown here is derived from an EMBL/GenBank/DDBJ whole genome shotgun (WGS) entry which is preliminary data.</text>
</comment>
<dbReference type="RefSeq" id="WP_161036622.1">
    <property type="nucleotide sequence ID" value="NZ_WWCL01000004.1"/>
</dbReference>
<feature type="transmembrane region" description="Helical" evidence="9">
    <location>
        <begin position="150"/>
        <end position="169"/>
    </location>
</feature>
<dbReference type="GO" id="GO:0048472">
    <property type="term" value="F:threonine-phosphate decarboxylase activity"/>
    <property type="evidence" value="ECO:0007669"/>
    <property type="project" value="InterPro"/>
</dbReference>
<dbReference type="Pfam" id="PF03186">
    <property type="entry name" value="CobD_Cbib"/>
    <property type="match status" value="1"/>
</dbReference>
<dbReference type="NCBIfam" id="NF005792">
    <property type="entry name" value="PRK07630.1"/>
    <property type="match status" value="1"/>
</dbReference>
<dbReference type="GO" id="GO:0009236">
    <property type="term" value="P:cobalamin biosynthetic process"/>
    <property type="evidence" value="ECO:0007669"/>
    <property type="project" value="UniProtKB-UniRule"/>
</dbReference>
<dbReference type="PANTHER" id="PTHR34308:SF1">
    <property type="entry name" value="COBALAMIN BIOSYNTHESIS PROTEIN CBIB"/>
    <property type="match status" value="1"/>
</dbReference>
<keyword evidence="7 9" id="KW-1133">Transmembrane helix</keyword>
<organism evidence="10 11">
    <name type="scientific">Duganella fentianensis</name>
    <dbReference type="NCBI Taxonomy" id="2692177"/>
    <lineage>
        <taxon>Bacteria</taxon>
        <taxon>Pseudomonadati</taxon>
        <taxon>Pseudomonadota</taxon>
        <taxon>Betaproteobacteria</taxon>
        <taxon>Burkholderiales</taxon>
        <taxon>Oxalobacteraceae</taxon>
        <taxon>Telluria group</taxon>
        <taxon>Duganella</taxon>
    </lineage>
</organism>
<proteinExistence type="inferred from homology"/>
<evidence type="ECO:0000256" key="4">
    <source>
        <dbReference type="ARBA" id="ARBA00022475"/>
    </source>
</evidence>
<comment type="similarity">
    <text evidence="3 9">Belongs to the CobD/CbiB family.</text>
</comment>
<feature type="transmembrane region" description="Helical" evidence="9">
    <location>
        <begin position="74"/>
        <end position="92"/>
    </location>
</feature>
<keyword evidence="5 9" id="KW-0169">Cobalamin biosynthesis</keyword>
<comment type="caution">
    <text evidence="9">Lacks conserved residue(s) required for the propagation of feature annotation.</text>
</comment>
<evidence type="ECO:0000313" key="10">
    <source>
        <dbReference type="EMBL" id="MYN47232.1"/>
    </source>
</evidence>
<dbReference type="GO" id="GO:0015420">
    <property type="term" value="F:ABC-type vitamin B12 transporter activity"/>
    <property type="evidence" value="ECO:0007669"/>
    <property type="project" value="UniProtKB-UniRule"/>
</dbReference>
<evidence type="ECO:0000256" key="8">
    <source>
        <dbReference type="ARBA" id="ARBA00023136"/>
    </source>
</evidence>
<dbReference type="Proteomes" id="UP000444316">
    <property type="component" value="Unassembled WGS sequence"/>
</dbReference>
<dbReference type="GO" id="GO:0005886">
    <property type="term" value="C:plasma membrane"/>
    <property type="evidence" value="ECO:0007669"/>
    <property type="project" value="UniProtKB-SubCell"/>
</dbReference>
<dbReference type="UniPathway" id="UPA00148"/>
<accession>A0A845I264</accession>
<feature type="transmembrane region" description="Helical" evidence="9">
    <location>
        <begin position="49"/>
        <end position="69"/>
    </location>
</feature>
<gene>
    <name evidence="9" type="primary">cobD</name>
    <name evidence="10" type="ORF">GTP23_19495</name>
</gene>
<evidence type="ECO:0000313" key="11">
    <source>
        <dbReference type="Proteomes" id="UP000444316"/>
    </source>
</evidence>
<dbReference type="InterPro" id="IPR004485">
    <property type="entry name" value="Cobalamin_biosynth_CobD/CbiB"/>
</dbReference>
<comment type="subcellular location">
    <subcellularLocation>
        <location evidence="1 9">Cell membrane</location>
        <topology evidence="1 9">Multi-pass membrane protein</topology>
    </subcellularLocation>
</comment>
<dbReference type="AlphaFoldDB" id="A0A845I264"/>
<feature type="transmembrane region" description="Helical" evidence="9">
    <location>
        <begin position="297"/>
        <end position="320"/>
    </location>
</feature>
<evidence type="ECO:0000256" key="6">
    <source>
        <dbReference type="ARBA" id="ARBA00022692"/>
    </source>
</evidence>
<evidence type="ECO:0000256" key="5">
    <source>
        <dbReference type="ARBA" id="ARBA00022573"/>
    </source>
</evidence>
<evidence type="ECO:0000256" key="1">
    <source>
        <dbReference type="ARBA" id="ARBA00004651"/>
    </source>
</evidence>
<evidence type="ECO:0000256" key="3">
    <source>
        <dbReference type="ARBA" id="ARBA00006263"/>
    </source>
</evidence>
<sequence>MTFLSILCALLIEQMKPLRADNPIYAEIKALALRMETWFNAGHSSHGRMGWFLMMALLMVPTALIYGVLKHYNLFLAAFAWNVLIVYLTLGFRHYSHYFTSIQLALNAGDEAAARKLLGEWTKQDTVGMESSEIARLAVEKSLITTHRNVFGVFFWFLMPLGPACAVMYRVAEHLARAWNEPEHMRNEAFGQFAARAFYWIDWIPVRLTAVAFAVVGNFEDAIYAWRNFAHRWTDEAIGIILAAGGGAMGVRLGTPAENAAKVLPVDAATVDSSDEEPDVLPGEEPNVRALQSTVGLVWRALLLWMMLLLLLSGAVWLGAAP</sequence>
<dbReference type="HAMAP" id="MF_00024">
    <property type="entry name" value="CobD_CbiB"/>
    <property type="match status" value="1"/>
</dbReference>
<keyword evidence="8 9" id="KW-0472">Membrane</keyword>